<feature type="domain" description="Matrix protein N-terminal" evidence="5">
    <location>
        <begin position="5"/>
        <end position="171"/>
    </location>
</feature>
<dbReference type="GO" id="GO:0019068">
    <property type="term" value="P:virion assembly"/>
    <property type="evidence" value="ECO:0007669"/>
    <property type="project" value="InterPro"/>
</dbReference>
<keyword evidence="3" id="KW-0946">Virion</keyword>
<dbReference type="InterPro" id="IPR042539">
    <property type="entry name" value="Matrix_C"/>
</dbReference>
<dbReference type="Pfam" id="PF23765">
    <property type="entry name" value="Matrix_Paramyxo_C"/>
    <property type="match status" value="1"/>
</dbReference>
<dbReference type="EMBL" id="OQ236120">
    <property type="protein sequence ID" value="WEU70825.1"/>
    <property type="molecule type" value="Viral_cRNA"/>
</dbReference>
<evidence type="ECO:0000259" key="5">
    <source>
        <dbReference type="Pfam" id="PF00661"/>
    </source>
</evidence>
<dbReference type="Gene3D" id="2.70.20.50">
    <property type="entry name" value="Viral matrix protein, N-terminal domain"/>
    <property type="match status" value="1"/>
</dbReference>
<dbReference type="GO" id="GO:0039660">
    <property type="term" value="F:structural constituent of virion"/>
    <property type="evidence" value="ECO:0007669"/>
    <property type="project" value="UniProtKB-KW"/>
</dbReference>
<comment type="subcellular location">
    <subcellularLocation>
        <location evidence="1">Virion</location>
    </subcellularLocation>
</comment>
<proteinExistence type="predicted"/>
<protein>
    <recommendedName>
        <fullName evidence="2">Matrix protein</fullName>
    </recommendedName>
</protein>
<organism evidence="7">
    <name type="scientific">Chodsigoa hypsibia henipavirus</name>
    <dbReference type="NCBI Taxonomy" id="3028504"/>
    <lineage>
        <taxon>Viruses</taxon>
        <taxon>Riboviria</taxon>
        <taxon>Orthornavirae</taxon>
        <taxon>Negarnaviricota</taxon>
        <taxon>Haploviricotina</taxon>
        <taxon>Monjiviricetes</taxon>
        <taxon>Mononegavirales</taxon>
        <taxon>Paramyxoviridae</taxon>
        <taxon>Orthoparamyxovirinae</taxon>
        <taxon>Henipavirus</taxon>
    </lineage>
</organism>
<reference evidence="7" key="1">
    <citation type="journal article" date="2023" name="Nat. Commun.">
        <title>Virus diversity, wildlife-domestic animal circulation and potential zoonotic viruses of small mammals, pangolins and zoo animals.</title>
        <authorList>
            <person name="Cui X."/>
            <person name="Fan K."/>
            <person name="Liang X."/>
            <person name="Gong W."/>
            <person name="Chen W."/>
            <person name="He B."/>
            <person name="Chen X."/>
            <person name="Wang H."/>
            <person name="Wang X."/>
            <person name="Zhang P."/>
            <person name="Lu X."/>
            <person name="Chen R."/>
            <person name="Lin K."/>
            <person name="Liu J."/>
            <person name="Zhai J."/>
            <person name="Liu D.X."/>
            <person name="Shan F."/>
            <person name="Li Y."/>
            <person name="Chen R.A."/>
            <person name="Meng H."/>
            <person name="Li X."/>
            <person name="Mi S."/>
            <person name="Jiang J."/>
            <person name="Zhou N."/>
            <person name="Chen Z."/>
            <person name="Zou J.-J."/>
            <person name="Ge D."/>
            <person name="Yang Q."/>
            <person name="He K."/>
            <person name="Chen T."/>
            <person name="Wu Y.-J."/>
            <person name="Lu H."/>
            <person name="Irwin D.M."/>
            <person name="Shen X."/>
            <person name="Hu Y."/>
            <person name="Lu X."/>
            <person name="Ding C."/>
            <person name="Guan Y."/>
            <person name="Tu C."/>
            <person name="Shen Y."/>
        </authorList>
    </citation>
    <scope>NUCLEOTIDE SEQUENCE</scope>
    <source>
        <strain evidence="7">PMV/SC/C7-49.4/2022</strain>
    </source>
</reference>
<dbReference type="Gene3D" id="2.70.20.60">
    <property type="entry name" value="Viral matrix protein, C-terminal domain"/>
    <property type="match status" value="1"/>
</dbReference>
<dbReference type="InterPro" id="IPR042540">
    <property type="entry name" value="Matrix_N"/>
</dbReference>
<evidence type="ECO:0000256" key="3">
    <source>
        <dbReference type="ARBA" id="ARBA00022844"/>
    </source>
</evidence>
<dbReference type="InterPro" id="IPR055413">
    <property type="entry name" value="Matrix_Paramyxo_C"/>
</dbReference>
<evidence type="ECO:0000259" key="6">
    <source>
        <dbReference type="Pfam" id="PF23765"/>
    </source>
</evidence>
<accession>A0AAT9TST9</accession>
<sequence>MEGLSEFGQSTWENGGTLRAIERELDSAGKLVPKVRVVNPGGNDRKTSGYMYLIAYGFVEDIVENNNLNSKGKVRTVAAFPFGVAASDSTPDELLKSACALEVSVRRTAGANEKLVLGAKGPLGALTPWSSVLSNGAIFAASKVCNNVDQIQIGLPQKLRILFLSITLLTDKGIYKIPKTILEFRERNGVSFNLLVSLKLDADLGKMGIKGVLNKSGERLATFMLHIGNFVRRGKKPYSIEYCRKKVDAMGLVFSLGAVGGLSFHIRLTGKVSRRLIATMKFHRNICYSLMDINPNLNKLTWNNECEIHKVTAVFQPSIPKDFKIYDDVLIDATGKILKN</sequence>
<dbReference type="InterPro" id="IPR000982">
    <property type="entry name" value="Matrix_Paramyxo_N"/>
</dbReference>
<dbReference type="Pfam" id="PF00661">
    <property type="entry name" value="Matrix_Paramyxo_N"/>
    <property type="match status" value="1"/>
</dbReference>
<dbReference type="GO" id="GO:0044423">
    <property type="term" value="C:virion component"/>
    <property type="evidence" value="ECO:0007669"/>
    <property type="project" value="UniProtKB-KW"/>
</dbReference>
<name>A0AAT9TST9_9MONO</name>
<evidence type="ECO:0000313" key="7">
    <source>
        <dbReference type="EMBL" id="WEU70825.1"/>
    </source>
</evidence>
<evidence type="ECO:0000256" key="1">
    <source>
        <dbReference type="ARBA" id="ARBA00004328"/>
    </source>
</evidence>
<keyword evidence="4" id="KW-0468">Viral matrix protein</keyword>
<evidence type="ECO:0000256" key="2">
    <source>
        <dbReference type="ARBA" id="ARBA00017678"/>
    </source>
</evidence>
<evidence type="ECO:0000256" key="4">
    <source>
        <dbReference type="ARBA" id="ARBA00023311"/>
    </source>
</evidence>
<feature type="domain" description="Matrix protein C-terminal Paramyxoviridae" evidence="6">
    <location>
        <begin position="175"/>
        <end position="332"/>
    </location>
</feature>